<evidence type="ECO:0000313" key="2">
    <source>
        <dbReference type="Proteomes" id="UP000499080"/>
    </source>
</evidence>
<comment type="caution">
    <text evidence="1">The sequence shown here is derived from an EMBL/GenBank/DDBJ whole genome shotgun (WGS) entry which is preliminary data.</text>
</comment>
<gene>
    <name evidence="1" type="ORF">AVEN_140680_1</name>
</gene>
<evidence type="ECO:0000313" key="1">
    <source>
        <dbReference type="EMBL" id="GBL99217.1"/>
    </source>
</evidence>
<dbReference type="Proteomes" id="UP000499080">
    <property type="component" value="Unassembled WGS sequence"/>
</dbReference>
<accession>A0A4Y2C625</accession>
<keyword evidence="2" id="KW-1185">Reference proteome</keyword>
<dbReference type="AlphaFoldDB" id="A0A4Y2C625"/>
<sequence>MTKMISSTLKYENPFFWNLHVRHLRSWLSFQHITGMRCSARKKSLPGLRSEDRWLQNSFCALRGMANPRPAITFSSHGPLPATPDVCSMNQKTLHVQRVERVASFLCVRRRRLCHVPSKAAYLEKIFLYIVTAISLALK</sequence>
<reference evidence="1 2" key="1">
    <citation type="journal article" date="2019" name="Sci. Rep.">
        <title>Orb-weaving spider Araneus ventricosus genome elucidates the spidroin gene catalogue.</title>
        <authorList>
            <person name="Kono N."/>
            <person name="Nakamura H."/>
            <person name="Ohtoshi R."/>
            <person name="Moran D.A.P."/>
            <person name="Shinohara A."/>
            <person name="Yoshida Y."/>
            <person name="Fujiwara M."/>
            <person name="Mori M."/>
            <person name="Tomita M."/>
            <person name="Arakawa K."/>
        </authorList>
    </citation>
    <scope>NUCLEOTIDE SEQUENCE [LARGE SCALE GENOMIC DNA]</scope>
</reference>
<proteinExistence type="predicted"/>
<dbReference type="EMBL" id="BGPR01000146">
    <property type="protein sequence ID" value="GBL99217.1"/>
    <property type="molecule type" value="Genomic_DNA"/>
</dbReference>
<name>A0A4Y2C625_ARAVE</name>
<protein>
    <submittedName>
        <fullName evidence="1">Uncharacterized protein</fullName>
    </submittedName>
</protein>
<organism evidence="1 2">
    <name type="scientific">Araneus ventricosus</name>
    <name type="common">Orbweaver spider</name>
    <name type="synonym">Epeira ventricosa</name>
    <dbReference type="NCBI Taxonomy" id="182803"/>
    <lineage>
        <taxon>Eukaryota</taxon>
        <taxon>Metazoa</taxon>
        <taxon>Ecdysozoa</taxon>
        <taxon>Arthropoda</taxon>
        <taxon>Chelicerata</taxon>
        <taxon>Arachnida</taxon>
        <taxon>Araneae</taxon>
        <taxon>Araneomorphae</taxon>
        <taxon>Entelegynae</taxon>
        <taxon>Araneoidea</taxon>
        <taxon>Araneidae</taxon>
        <taxon>Araneus</taxon>
    </lineage>
</organism>